<protein>
    <recommendedName>
        <fullName evidence="4">Di-trans,poly-cis-decaprenylcistransferase</fullName>
    </recommendedName>
</protein>
<organism evidence="2 3">
    <name type="scientific">Candidatus Giovannonibacteria bacterium RIFCSPLOWO2_01_FULL_46_13</name>
    <dbReference type="NCBI Taxonomy" id="1798352"/>
    <lineage>
        <taxon>Bacteria</taxon>
        <taxon>Candidatus Giovannoniibacteriota</taxon>
    </lineage>
</organism>
<dbReference type="SUPFAM" id="SSF64005">
    <property type="entry name" value="Undecaprenyl diphosphate synthase"/>
    <property type="match status" value="1"/>
</dbReference>
<dbReference type="AlphaFoldDB" id="A0A1F5X4W7"/>
<sequence>MTSELIKENLWTQSLPPVDLVIRTGVDNAPHWSGGLLMWQTAYSQLHFTNTYYPDFTTEDFKKAVEDYQDRDRRFGS</sequence>
<dbReference type="Gene3D" id="3.40.1180.10">
    <property type="entry name" value="Decaprenyl diphosphate synthase-like"/>
    <property type="match status" value="1"/>
</dbReference>
<comment type="caution">
    <text evidence="2">The sequence shown here is derived from an EMBL/GenBank/DDBJ whole genome shotgun (WGS) entry which is preliminary data.</text>
</comment>
<evidence type="ECO:0000256" key="1">
    <source>
        <dbReference type="ARBA" id="ARBA00022679"/>
    </source>
</evidence>
<dbReference type="InterPro" id="IPR036424">
    <property type="entry name" value="UPP_synth-like_sf"/>
</dbReference>
<proteinExistence type="predicted"/>
<accession>A0A1F5X4W7</accession>
<dbReference type="InterPro" id="IPR001441">
    <property type="entry name" value="UPP_synth-like"/>
</dbReference>
<name>A0A1F5X4W7_9BACT</name>
<evidence type="ECO:0000313" key="2">
    <source>
        <dbReference type="EMBL" id="OGF82919.1"/>
    </source>
</evidence>
<keyword evidence="1" id="KW-0808">Transferase</keyword>
<evidence type="ECO:0000313" key="3">
    <source>
        <dbReference type="Proteomes" id="UP000178684"/>
    </source>
</evidence>
<gene>
    <name evidence="2" type="ORF">A3B18_03910</name>
</gene>
<dbReference type="EMBL" id="MFIE01000009">
    <property type="protein sequence ID" value="OGF82919.1"/>
    <property type="molecule type" value="Genomic_DNA"/>
</dbReference>
<reference evidence="2 3" key="1">
    <citation type="journal article" date="2016" name="Nat. Commun.">
        <title>Thousands of microbial genomes shed light on interconnected biogeochemical processes in an aquifer system.</title>
        <authorList>
            <person name="Anantharaman K."/>
            <person name="Brown C.T."/>
            <person name="Hug L.A."/>
            <person name="Sharon I."/>
            <person name="Castelle C.J."/>
            <person name="Probst A.J."/>
            <person name="Thomas B.C."/>
            <person name="Singh A."/>
            <person name="Wilkins M.J."/>
            <person name="Karaoz U."/>
            <person name="Brodie E.L."/>
            <person name="Williams K.H."/>
            <person name="Hubbard S.S."/>
            <person name="Banfield J.F."/>
        </authorList>
    </citation>
    <scope>NUCLEOTIDE SEQUENCE [LARGE SCALE GENOMIC DNA]</scope>
</reference>
<dbReference type="Pfam" id="PF01255">
    <property type="entry name" value="Prenyltransf"/>
    <property type="match status" value="1"/>
</dbReference>
<dbReference type="GO" id="GO:0016765">
    <property type="term" value="F:transferase activity, transferring alkyl or aryl (other than methyl) groups"/>
    <property type="evidence" value="ECO:0007669"/>
    <property type="project" value="InterPro"/>
</dbReference>
<dbReference type="Proteomes" id="UP000178684">
    <property type="component" value="Unassembled WGS sequence"/>
</dbReference>
<evidence type="ECO:0008006" key="4">
    <source>
        <dbReference type="Google" id="ProtNLM"/>
    </source>
</evidence>